<evidence type="ECO:0000313" key="1">
    <source>
        <dbReference type="EMBL" id="MBK7416013.1"/>
    </source>
</evidence>
<sequence>MELILYHSIQQIKACSGLARRLLLRGANGRLTAAQAAIPQRPSTAIKSTPA</sequence>
<reference evidence="1 2" key="1">
    <citation type="submission" date="2020-10" db="EMBL/GenBank/DDBJ databases">
        <title>Connecting structure to function with the recovery of over 1000 high-quality activated sludge metagenome-assembled genomes encoding full-length rRNA genes using long-read sequencing.</title>
        <authorList>
            <person name="Singleton C.M."/>
            <person name="Petriglieri F."/>
            <person name="Kristensen J.M."/>
            <person name="Kirkegaard R.H."/>
            <person name="Michaelsen T.Y."/>
            <person name="Andersen M.H."/>
            <person name="Karst S.M."/>
            <person name="Dueholm M.S."/>
            <person name="Nielsen P.H."/>
            <person name="Albertsen M."/>
        </authorList>
    </citation>
    <scope>NUCLEOTIDE SEQUENCE [LARGE SCALE GENOMIC DNA]</scope>
    <source>
        <strain evidence="1">EsbW_18-Q3-R4-48_BATAC.463</strain>
    </source>
</reference>
<protein>
    <submittedName>
        <fullName evidence="1">Uncharacterized protein</fullName>
    </submittedName>
</protein>
<name>A0A935MRI1_9RHOO</name>
<accession>A0A935MRI1</accession>
<comment type="caution">
    <text evidence="1">The sequence shown here is derived from an EMBL/GenBank/DDBJ whole genome shotgun (WGS) entry which is preliminary data.</text>
</comment>
<evidence type="ECO:0000313" key="2">
    <source>
        <dbReference type="Proteomes" id="UP000739411"/>
    </source>
</evidence>
<organism evidence="1 2">
    <name type="scientific">Candidatus Dechloromonas phosphorivorans</name>
    <dbReference type="NCBI Taxonomy" id="2899244"/>
    <lineage>
        <taxon>Bacteria</taxon>
        <taxon>Pseudomonadati</taxon>
        <taxon>Pseudomonadota</taxon>
        <taxon>Betaproteobacteria</taxon>
        <taxon>Rhodocyclales</taxon>
        <taxon>Azonexaceae</taxon>
        <taxon>Dechloromonas</taxon>
    </lineage>
</organism>
<gene>
    <name evidence="1" type="ORF">IPJ38_13735</name>
</gene>
<proteinExistence type="predicted"/>
<dbReference type="EMBL" id="JADJMS010000029">
    <property type="protein sequence ID" value="MBK7416013.1"/>
    <property type="molecule type" value="Genomic_DNA"/>
</dbReference>
<dbReference type="Proteomes" id="UP000739411">
    <property type="component" value="Unassembled WGS sequence"/>
</dbReference>
<dbReference type="AlphaFoldDB" id="A0A935MRI1"/>